<evidence type="ECO:0000313" key="2">
    <source>
        <dbReference type="EMBL" id="EIG30015.1"/>
    </source>
</evidence>
<sequence>MLIHDNEQGTHDRAPCYAFEGKGDGSTQKGRLKSFSDDLSGFMGNRLYFAP</sequence>
<comment type="caution">
    <text evidence="2">The sequence shown here is derived from an EMBL/GenBank/DDBJ whole genome shotgun (WGS) entry which is preliminary data.</text>
</comment>
<organism evidence="2 3">
    <name type="scientific">Neisseria sicca VK64</name>
    <dbReference type="NCBI Taxonomy" id="1095748"/>
    <lineage>
        <taxon>Bacteria</taxon>
        <taxon>Pseudomonadati</taxon>
        <taxon>Pseudomonadota</taxon>
        <taxon>Betaproteobacteria</taxon>
        <taxon>Neisseriales</taxon>
        <taxon>Neisseriaceae</taxon>
        <taxon>Neisseria</taxon>
    </lineage>
</organism>
<feature type="region of interest" description="Disordered" evidence="1">
    <location>
        <begin position="1"/>
        <end position="30"/>
    </location>
</feature>
<gene>
    <name evidence="2" type="ORF">HMPREF1051_0348</name>
</gene>
<protein>
    <submittedName>
        <fullName evidence="2">Uncharacterized protein</fullName>
    </submittedName>
</protein>
<reference evidence="2 3" key="1">
    <citation type="submission" date="2012-04" db="EMBL/GenBank/DDBJ databases">
        <authorList>
            <person name="Harkins D.M."/>
            <person name="Madupu R."/>
            <person name="Durkin A.S."/>
            <person name="Torralba M."/>
            <person name="Methe B."/>
            <person name="Sutton G.G."/>
            <person name="Nelson K.E."/>
        </authorList>
    </citation>
    <scope>NUCLEOTIDE SEQUENCE [LARGE SCALE GENOMIC DNA]</scope>
    <source>
        <strain evidence="2 3">VK64</strain>
    </source>
</reference>
<proteinExistence type="predicted"/>
<dbReference type="Proteomes" id="UP000004473">
    <property type="component" value="Unassembled WGS sequence"/>
</dbReference>
<evidence type="ECO:0000313" key="3">
    <source>
        <dbReference type="Proteomes" id="UP000004473"/>
    </source>
</evidence>
<feature type="compositionally biased region" description="Basic and acidic residues" evidence="1">
    <location>
        <begin position="1"/>
        <end position="14"/>
    </location>
</feature>
<name>I2NW04_NEISI</name>
<accession>I2NW04</accession>
<dbReference type="AlphaFoldDB" id="I2NW04"/>
<dbReference type="PATRIC" id="fig|1095748.3.peg.452"/>
<evidence type="ECO:0000256" key="1">
    <source>
        <dbReference type="SAM" id="MobiDB-lite"/>
    </source>
</evidence>
<dbReference type="EMBL" id="AJMT01000028">
    <property type="protein sequence ID" value="EIG30015.1"/>
    <property type="molecule type" value="Genomic_DNA"/>
</dbReference>